<keyword evidence="9 11" id="KW-0413">Isomerase</keyword>
<evidence type="ECO:0000256" key="3">
    <source>
        <dbReference type="ARBA" id="ARBA00012228"/>
    </source>
</evidence>
<evidence type="ECO:0000256" key="8">
    <source>
        <dbReference type="ARBA" id="ARBA00023027"/>
    </source>
</evidence>
<comment type="similarity">
    <text evidence="11">Belongs to the NnrE/AIBP family.</text>
</comment>
<dbReference type="EMBL" id="LN902842">
    <property type="protein sequence ID" value="CDS39816.2"/>
    <property type="molecule type" value="Genomic_DNA"/>
</dbReference>
<feature type="binding site" evidence="11">
    <location>
        <position position="268"/>
    </location>
    <ligand>
        <name>K(+)</name>
        <dbReference type="ChEBI" id="CHEBI:29103"/>
    </ligand>
</feature>
<comment type="catalytic activity">
    <reaction evidence="1 11">
        <text>(6R)-NADHX = (6S)-NADHX</text>
        <dbReference type="Rhea" id="RHEA:32215"/>
        <dbReference type="ChEBI" id="CHEBI:64074"/>
        <dbReference type="ChEBI" id="CHEBI:64075"/>
        <dbReference type="EC" id="5.1.99.6"/>
    </reaction>
</comment>
<comment type="caution">
    <text evidence="11">Lacks conserved residue(s) required for the propagation of feature annotation.</text>
</comment>
<feature type="binding site" evidence="11">
    <location>
        <begin position="272"/>
        <end position="278"/>
    </location>
    <ligand>
        <name>(6S)-NADPHX</name>
        <dbReference type="ChEBI" id="CHEBI:64076"/>
    </ligand>
</feature>
<dbReference type="STRING" id="6211.A0A068YBW9"/>
<evidence type="ECO:0000256" key="10">
    <source>
        <dbReference type="ARBA" id="ARBA00041210"/>
    </source>
</evidence>
<comment type="catalytic activity">
    <reaction evidence="2 11">
        <text>(6R)-NADPHX = (6S)-NADPHX</text>
        <dbReference type="Rhea" id="RHEA:32227"/>
        <dbReference type="ChEBI" id="CHEBI:64076"/>
        <dbReference type="ChEBI" id="CHEBI:64077"/>
        <dbReference type="EC" id="5.1.99.6"/>
    </reaction>
</comment>
<dbReference type="NCBIfam" id="TIGR00197">
    <property type="entry name" value="yjeF_nterm"/>
    <property type="match status" value="1"/>
</dbReference>
<feature type="binding site" evidence="11">
    <location>
        <position position="301"/>
    </location>
    <ligand>
        <name>(6S)-NADPHX</name>
        <dbReference type="ChEBI" id="CHEBI:64076"/>
    </ligand>
</feature>
<accession>A0A068YBW9</accession>
<evidence type="ECO:0000256" key="7">
    <source>
        <dbReference type="ARBA" id="ARBA00022958"/>
    </source>
</evidence>
<comment type="function">
    <text evidence="11">Catalyzes the epimerization of the S- and R-forms of NAD(P)HX, a damaged form of NAD(P)H that is a result of enzymatic or heat-dependent hydration. This is a prerequisite for the S-specific NAD(P)H-hydrate dehydratase to allow the repair of both epimers of NAD(P)HX.</text>
</comment>
<proteinExistence type="inferred from homology"/>
<feature type="binding site" evidence="11">
    <location>
        <position position="203"/>
    </location>
    <ligand>
        <name>K(+)</name>
        <dbReference type="ChEBI" id="CHEBI:29103"/>
    </ligand>
</feature>
<reference evidence="13" key="1">
    <citation type="journal article" date="2013" name="Nature">
        <title>The genomes of four tapeworm species reveal adaptations to parasitism.</title>
        <authorList>
            <person name="Tsai I.J."/>
            <person name="Zarowiecki M."/>
            <person name="Holroyd N."/>
            <person name="Garciarrubio A."/>
            <person name="Sanchez-Flores A."/>
            <person name="Brooks K.L."/>
            <person name="Tracey A."/>
            <person name="Bobes R.J."/>
            <person name="Fragoso G."/>
            <person name="Sciutto E."/>
            <person name="Aslett M."/>
            <person name="Beasley H."/>
            <person name="Bennett H.M."/>
            <person name="Cai J."/>
            <person name="Camicia F."/>
            <person name="Clark R."/>
            <person name="Cucher M."/>
            <person name="De Silva N."/>
            <person name="Day T.A."/>
            <person name="Deplazes P."/>
            <person name="Estrada K."/>
            <person name="Fernandez C."/>
            <person name="Holland P.W."/>
            <person name="Hou J."/>
            <person name="Hu S."/>
            <person name="Huckvale T."/>
            <person name="Hung S.S."/>
            <person name="Kamenetzky L."/>
            <person name="Keane J.A."/>
            <person name="Kiss F."/>
            <person name="Koziol U."/>
            <person name="Lambert O."/>
            <person name="Liu K."/>
            <person name="Luo X."/>
            <person name="Luo Y."/>
            <person name="Macchiaroli N."/>
            <person name="Nichol S."/>
            <person name="Paps J."/>
            <person name="Parkinson J."/>
            <person name="Pouchkina-Stantcheva N."/>
            <person name="Riddiford N."/>
            <person name="Rosenzvit M."/>
            <person name="Salinas G."/>
            <person name="Wasmuth J.D."/>
            <person name="Zamanian M."/>
            <person name="Zheng Y."/>
            <person name="Cai X."/>
            <person name="Soberon X."/>
            <person name="Olson P.D."/>
            <person name="Laclette J.P."/>
            <person name="Brehm K."/>
            <person name="Berriman M."/>
            <person name="Garciarrubio A."/>
            <person name="Bobes R.J."/>
            <person name="Fragoso G."/>
            <person name="Sanchez-Flores A."/>
            <person name="Estrada K."/>
            <person name="Cevallos M.A."/>
            <person name="Morett E."/>
            <person name="Gonzalez V."/>
            <person name="Portillo T."/>
            <person name="Ochoa-Leyva A."/>
            <person name="Jose M.V."/>
            <person name="Sciutto E."/>
            <person name="Landa A."/>
            <person name="Jimenez L."/>
            <person name="Valdes V."/>
            <person name="Carrero J.C."/>
            <person name="Larralde C."/>
            <person name="Morales-Montor J."/>
            <person name="Limon-Lason J."/>
            <person name="Soberon X."/>
            <person name="Laclette J.P."/>
        </authorList>
    </citation>
    <scope>NUCLEOTIDE SEQUENCE [LARGE SCALE GENOMIC DNA]</scope>
</reference>
<dbReference type="GO" id="GO:0000166">
    <property type="term" value="F:nucleotide binding"/>
    <property type="evidence" value="ECO:0007669"/>
    <property type="project" value="UniProtKB-KW"/>
</dbReference>
<evidence type="ECO:0000256" key="1">
    <source>
        <dbReference type="ARBA" id="ARBA00000013"/>
    </source>
</evidence>
<dbReference type="InterPro" id="IPR036652">
    <property type="entry name" value="YjeF_N_dom_sf"/>
</dbReference>
<gene>
    <name evidence="13" type="ORF">EmuJ_000736050</name>
</gene>
<evidence type="ECO:0000313" key="14">
    <source>
        <dbReference type="Proteomes" id="UP000017246"/>
    </source>
</evidence>
<keyword evidence="13" id="KW-0449">Lipoprotein</keyword>
<dbReference type="EC" id="5.1.99.6" evidence="3 11"/>
<feature type="domain" description="YjeF N-terminal" evidence="12">
    <location>
        <begin position="366"/>
        <end position="461"/>
    </location>
</feature>
<dbReference type="PROSITE" id="PS51385">
    <property type="entry name" value="YJEF_N"/>
    <property type="match status" value="2"/>
</dbReference>
<dbReference type="GO" id="GO:0046872">
    <property type="term" value="F:metal ion binding"/>
    <property type="evidence" value="ECO:0007669"/>
    <property type="project" value="UniProtKB-KW"/>
</dbReference>
<dbReference type="GO" id="GO:0005739">
    <property type="term" value="C:mitochondrion"/>
    <property type="evidence" value="ECO:0007669"/>
    <property type="project" value="TreeGrafter"/>
</dbReference>
<dbReference type="AlphaFoldDB" id="A0A068YBW9"/>
<name>A0A068YBW9_ECHMU</name>
<evidence type="ECO:0000313" key="13">
    <source>
        <dbReference type="EMBL" id="CDS39816.2"/>
    </source>
</evidence>
<dbReference type="PANTHER" id="PTHR13232">
    <property type="entry name" value="NAD(P)H-HYDRATE EPIMERASE"/>
    <property type="match status" value="1"/>
</dbReference>
<dbReference type="OrthoDB" id="10064708at2759"/>
<dbReference type="eggNOG" id="KOG2585">
    <property type="taxonomic scope" value="Eukaryota"/>
</dbReference>
<dbReference type="GO" id="GO:0052856">
    <property type="term" value="F:NAD(P)HX epimerase activity"/>
    <property type="evidence" value="ECO:0007669"/>
    <property type="project" value="UniProtKB-UniRule"/>
</dbReference>
<organism evidence="13 14">
    <name type="scientific">Echinococcus multilocularis</name>
    <name type="common">Fox tapeworm</name>
    <dbReference type="NCBI Taxonomy" id="6211"/>
    <lineage>
        <taxon>Eukaryota</taxon>
        <taxon>Metazoa</taxon>
        <taxon>Spiralia</taxon>
        <taxon>Lophotrochozoa</taxon>
        <taxon>Platyhelminthes</taxon>
        <taxon>Cestoda</taxon>
        <taxon>Eucestoda</taxon>
        <taxon>Cyclophyllidea</taxon>
        <taxon>Taeniidae</taxon>
        <taxon>Echinococcus</taxon>
    </lineage>
</organism>
<feature type="domain" description="YjeF N-terminal" evidence="12">
    <location>
        <begin position="148"/>
        <end position="359"/>
    </location>
</feature>
<sequence>MDETELVVPWEKQQRMLNSSNPQTSSAVRKSFSYAGVWQDPGSAQSGAVYSDAATAAVTAAATAPFSIPHLPASLPSTSEEGCLSTDSLVAPGTSARKSSSVADPMTIIFQAGAKMKFVPFFARQGAPSLTQSGDGEVFCNFISQEEAQKIDEELFTEYAFSVDQLMELAGFSCAVAIYNAYPRSSMKNSDGGVLICCGPGNNGGDGLVCARHLKLFGYKPTVYYPRSPSKQLYKNLVTQCEKMGIAFLSYIPSDVKILESSYDLIVDALFGFGFRPPLKPDFAETVQRIASLNVPLASIDVPSGWDVGKKTETTDLLQPDCLISLTAPKLCAHRFTGRFHFLGGRFVPPLLADKYNLCLPPYPGASPVKILESSYDLIVDALFGFGFRPPLKPDFAETVQRIASLNVPLASIDVPSGWDVGKKTETTDLLTARLLDLTHGTKTLRSSVYRSLPLSWWSIRSSTFGGQVQSVSATVSRRLSSGASEGTPIG</sequence>
<dbReference type="InterPro" id="IPR032976">
    <property type="entry name" value="YJEFN_prot_NAXE-like"/>
</dbReference>
<evidence type="ECO:0000256" key="9">
    <source>
        <dbReference type="ARBA" id="ARBA00023235"/>
    </source>
</evidence>
<evidence type="ECO:0000256" key="5">
    <source>
        <dbReference type="ARBA" id="ARBA00022741"/>
    </source>
</evidence>
<dbReference type="SUPFAM" id="SSF64153">
    <property type="entry name" value="YjeF N-terminal domain-like"/>
    <property type="match status" value="2"/>
</dbReference>
<evidence type="ECO:0000256" key="6">
    <source>
        <dbReference type="ARBA" id="ARBA00022857"/>
    </source>
</evidence>
<dbReference type="Proteomes" id="UP000017246">
    <property type="component" value="Unassembled WGS sequence"/>
</dbReference>
<evidence type="ECO:0000256" key="11">
    <source>
        <dbReference type="HAMAP-Rule" id="MF_03159"/>
    </source>
</evidence>
<protein>
    <recommendedName>
        <fullName evidence="3 11">NAD(P)H-hydrate epimerase</fullName>
        <ecNumber evidence="3 11">5.1.99.6</ecNumber>
    </recommendedName>
    <alternativeName>
        <fullName evidence="10 11">NAD(P)HX epimerase</fullName>
    </alternativeName>
</protein>
<keyword evidence="8 11" id="KW-0520">NAD</keyword>
<keyword evidence="5 11" id="KW-0547">Nucleotide-binding</keyword>
<feature type="binding site" evidence="11">
    <location>
        <begin position="202"/>
        <end position="206"/>
    </location>
    <ligand>
        <name>(6S)-NADPHX</name>
        <dbReference type="ChEBI" id="CHEBI:64076"/>
    </ligand>
</feature>
<keyword evidence="14" id="KW-1185">Reference proteome</keyword>
<reference evidence="13" key="2">
    <citation type="submission" date="2015-11" db="EMBL/GenBank/DDBJ databases">
        <authorList>
            <person name="Zhang Y."/>
            <person name="Guo Z."/>
        </authorList>
    </citation>
    <scope>NUCLEOTIDE SEQUENCE</scope>
</reference>
<dbReference type="PANTHER" id="PTHR13232:SF10">
    <property type="entry name" value="NAD(P)H-HYDRATE EPIMERASE"/>
    <property type="match status" value="1"/>
</dbReference>
<evidence type="ECO:0000259" key="12">
    <source>
        <dbReference type="PROSITE" id="PS51385"/>
    </source>
</evidence>
<comment type="cofactor">
    <cofactor evidence="11">
        <name>K(+)</name>
        <dbReference type="ChEBI" id="CHEBI:29103"/>
    </cofactor>
    <text evidence="11">Binds 1 potassium ion per subunit.</text>
</comment>
<feature type="binding site" evidence="11">
    <location>
        <position position="304"/>
    </location>
    <ligand>
        <name>K(+)</name>
        <dbReference type="ChEBI" id="CHEBI:29103"/>
    </ligand>
</feature>
<keyword evidence="6" id="KW-0521">NADP</keyword>
<keyword evidence="7 11" id="KW-0630">Potassium</keyword>
<dbReference type="Pfam" id="PF03853">
    <property type="entry name" value="YjeF_N"/>
    <property type="match status" value="2"/>
</dbReference>
<dbReference type="InterPro" id="IPR004443">
    <property type="entry name" value="YjeF_N_dom"/>
</dbReference>
<evidence type="ECO:0000256" key="4">
    <source>
        <dbReference type="ARBA" id="ARBA00022723"/>
    </source>
</evidence>
<dbReference type="Gene3D" id="3.40.50.10260">
    <property type="entry name" value="YjeF N-terminal domain"/>
    <property type="match status" value="2"/>
</dbReference>
<dbReference type="HAMAP" id="MF_01966">
    <property type="entry name" value="NADHX_epimerase"/>
    <property type="match status" value="1"/>
</dbReference>
<keyword evidence="4 11" id="KW-0479">Metal-binding</keyword>
<dbReference type="FunFam" id="3.40.50.10260:FF:000002">
    <property type="entry name" value="NAD(P)H-hydrate epimerase"/>
    <property type="match status" value="1"/>
</dbReference>
<evidence type="ECO:0000256" key="2">
    <source>
        <dbReference type="ARBA" id="ARBA00000909"/>
    </source>
</evidence>